<organism evidence="2 3">
    <name type="scientific">Pseudomonas graminis</name>
    <dbReference type="NCBI Taxonomy" id="158627"/>
    <lineage>
        <taxon>Bacteria</taxon>
        <taxon>Pseudomonadati</taxon>
        <taxon>Pseudomonadota</taxon>
        <taxon>Gammaproteobacteria</taxon>
        <taxon>Pseudomonadales</taxon>
        <taxon>Pseudomonadaceae</taxon>
        <taxon>Pseudomonas</taxon>
    </lineage>
</organism>
<dbReference type="PANTHER" id="PTHR36302">
    <property type="entry name" value="BLR7088 PROTEIN"/>
    <property type="match status" value="1"/>
</dbReference>
<dbReference type="PANTHER" id="PTHR36302:SF1">
    <property type="entry name" value="COPPER CHAPERONE PCU(A)C"/>
    <property type="match status" value="1"/>
</dbReference>
<reference evidence="3" key="1">
    <citation type="submission" date="2019-12" db="EMBL/GenBank/DDBJ databases">
        <title>Endophytic bacteria associated with Panax ginseng seedlings.</title>
        <authorList>
            <person name="Park J.M."/>
            <person name="Shin R."/>
            <person name="Jo S.H."/>
        </authorList>
    </citation>
    <scope>NUCLEOTIDE SEQUENCE [LARGE SCALE GENOMIC DNA]</scope>
    <source>
        <strain evidence="3">PgKB30</strain>
    </source>
</reference>
<protein>
    <recommendedName>
        <fullName evidence="4">Copper chaperone PCu(A)C</fullName>
    </recommendedName>
</protein>
<evidence type="ECO:0008006" key="4">
    <source>
        <dbReference type="Google" id="ProtNLM"/>
    </source>
</evidence>
<proteinExistence type="predicted"/>
<dbReference type="AlphaFoldDB" id="A0A6M8MN46"/>
<dbReference type="Proteomes" id="UP000501989">
    <property type="component" value="Chromosome"/>
</dbReference>
<evidence type="ECO:0000313" key="3">
    <source>
        <dbReference type="Proteomes" id="UP000501989"/>
    </source>
</evidence>
<dbReference type="Pfam" id="PF04314">
    <property type="entry name" value="PCuAC"/>
    <property type="match status" value="1"/>
</dbReference>
<evidence type="ECO:0000256" key="1">
    <source>
        <dbReference type="SAM" id="SignalP"/>
    </source>
</evidence>
<dbReference type="Gene3D" id="2.60.40.1890">
    <property type="entry name" value="PCu(A)C copper chaperone"/>
    <property type="match status" value="1"/>
</dbReference>
<dbReference type="EMBL" id="CP053746">
    <property type="protein sequence ID" value="QKF51141.1"/>
    <property type="molecule type" value="Genomic_DNA"/>
</dbReference>
<feature type="chain" id="PRO_5026859628" description="Copper chaperone PCu(A)C" evidence="1">
    <location>
        <begin position="21"/>
        <end position="158"/>
    </location>
</feature>
<dbReference type="KEGG" id="pgg:FX982_02089"/>
<accession>A0A6M8MN46</accession>
<dbReference type="InterPro" id="IPR036182">
    <property type="entry name" value="PCuAC_sf"/>
</dbReference>
<keyword evidence="3" id="KW-1185">Reference proteome</keyword>
<dbReference type="RefSeq" id="WP_172610576.1">
    <property type="nucleotide sequence ID" value="NZ_CP053746.1"/>
</dbReference>
<feature type="signal peptide" evidence="1">
    <location>
        <begin position="1"/>
        <end position="20"/>
    </location>
</feature>
<dbReference type="InterPro" id="IPR058248">
    <property type="entry name" value="Lxx211020-like"/>
</dbReference>
<evidence type="ECO:0000313" key="2">
    <source>
        <dbReference type="EMBL" id="QKF51141.1"/>
    </source>
</evidence>
<sequence length="158" mass="16963">MLNKILVLIALALPAAFVEAQDYAKGQLRVAQPWSMALPPNAPTVAAYFVITNSGPDTDRLEAVDSPIAGAAQLHEHINQNGLMKMQHVETVDVPAGGTVTFAPMAYHVMLLDLKDRSRLIDGQTFPLTLHFQKAGDLTVDVVVLKQPPDAAAPAHAH</sequence>
<dbReference type="InterPro" id="IPR007410">
    <property type="entry name" value="LpqE-like"/>
</dbReference>
<gene>
    <name evidence="2" type="ORF">FX982_02089</name>
</gene>
<name>A0A6M8MN46_9PSED</name>
<dbReference type="SUPFAM" id="SSF110087">
    <property type="entry name" value="DR1885-like metal-binding protein"/>
    <property type="match status" value="1"/>
</dbReference>
<keyword evidence="1" id="KW-0732">Signal</keyword>